<keyword evidence="3" id="KW-0443">Lipid metabolism</keyword>
<dbReference type="InterPro" id="IPR042099">
    <property type="entry name" value="ANL_N_sf"/>
</dbReference>
<dbReference type="GO" id="GO:0016020">
    <property type="term" value="C:membrane"/>
    <property type="evidence" value="ECO:0007669"/>
    <property type="project" value="TreeGrafter"/>
</dbReference>
<evidence type="ECO:0000256" key="2">
    <source>
        <dbReference type="ARBA" id="ARBA00022832"/>
    </source>
</evidence>
<dbReference type="PANTHER" id="PTHR43272:SF32">
    <property type="entry name" value="AMP-DEPENDENT SYNTHETASE_LIGASE DOMAIN-CONTAINING PROTEIN"/>
    <property type="match status" value="1"/>
</dbReference>
<feature type="domain" description="AMP-dependent synthetase/ligase" evidence="4">
    <location>
        <begin position="10"/>
        <end position="405"/>
    </location>
</feature>
<name>A0A1G2JGI2_9BACT</name>
<evidence type="ECO:0000313" key="5">
    <source>
        <dbReference type="EMBL" id="OGZ85480.1"/>
    </source>
</evidence>
<evidence type="ECO:0000259" key="4">
    <source>
        <dbReference type="Pfam" id="PF00501"/>
    </source>
</evidence>
<keyword evidence="1" id="KW-0436">Ligase</keyword>
<proteinExistence type="predicted"/>
<sequence length="578" mass="65555">MFKAIPEIFFEIAEKFSNNTALLYKKEGVYFPITYKEFAEKVKIFGGALSALGVQKGDKVAILSENRPEWVISDLSVMAIGAVVVPLHTTFNSKAVCNVLNHSQAKILIVSNSSLLNKVLVGQKKLKNLKKIIFLENLTATQKEGFSNKVLSWKAIFSQNQKNGFEKIFLDPDDCCSIVYTSGTTGKPKGVVLSHRNFLSNVEAINEIVPVKENDVFLSFLPLSHILERTIGYYVPICYGAKIAYSEGVKQLQANLKEIKPTVMISVPRVFEKFHDAIWDKINSSPAIQKRIFKWALKQNKNTFTYKIANFLVLKKVRAKLGGKLRLTISGGASLNENIGKFFYKIGVLILEGYGLTETSPVISANREYDFKFGTVGKIIPGVKIKITESKEVLVKGPNVFGGYFRDKKESKDCFDKDGWFYTGDLGFLDKQGFLTIIGRGKEMIVTSGGKNVWPEPIENLLSSDRFISQAMVVGNGRKFISALIVPDWQEIEIYLKEQNLPLKEHDQLLKDPMILDIFQKRIDEKINPNLQDYEKIKKFKLLPQEFSQEQDELTTTLKLRRHIIEKHYSRGIEKMYE</sequence>
<accession>A0A1G2JGI2</accession>
<comment type="caution">
    <text evidence="5">The sequence shown here is derived from an EMBL/GenBank/DDBJ whole genome shotgun (WGS) entry which is preliminary data.</text>
</comment>
<dbReference type="Gene3D" id="3.40.50.12780">
    <property type="entry name" value="N-terminal domain of ligase-like"/>
    <property type="match status" value="1"/>
</dbReference>
<dbReference type="PANTHER" id="PTHR43272">
    <property type="entry name" value="LONG-CHAIN-FATTY-ACID--COA LIGASE"/>
    <property type="match status" value="1"/>
</dbReference>
<evidence type="ECO:0000313" key="6">
    <source>
        <dbReference type="Proteomes" id="UP000177751"/>
    </source>
</evidence>
<dbReference type="Pfam" id="PF23562">
    <property type="entry name" value="AMP-binding_C_3"/>
    <property type="match status" value="1"/>
</dbReference>
<dbReference type="GO" id="GO:0004467">
    <property type="term" value="F:long-chain fatty acid-CoA ligase activity"/>
    <property type="evidence" value="ECO:0007669"/>
    <property type="project" value="TreeGrafter"/>
</dbReference>
<dbReference type="Pfam" id="PF00501">
    <property type="entry name" value="AMP-binding"/>
    <property type="match status" value="1"/>
</dbReference>
<dbReference type="InterPro" id="IPR020845">
    <property type="entry name" value="AMP-binding_CS"/>
</dbReference>
<dbReference type="SUPFAM" id="SSF56801">
    <property type="entry name" value="Acetyl-CoA synthetase-like"/>
    <property type="match status" value="1"/>
</dbReference>
<dbReference type="PROSITE" id="PS00455">
    <property type="entry name" value="AMP_BINDING"/>
    <property type="match status" value="1"/>
</dbReference>
<keyword evidence="2" id="KW-0276">Fatty acid metabolism</keyword>
<dbReference type="AlphaFoldDB" id="A0A1G2JGI2"/>
<organism evidence="5 6">
    <name type="scientific">Candidatus Staskawiczbacteria bacterium RIFOXYC1_FULL_38_18</name>
    <dbReference type="NCBI Taxonomy" id="1802229"/>
    <lineage>
        <taxon>Bacteria</taxon>
        <taxon>Candidatus Staskawicziibacteriota</taxon>
    </lineage>
</organism>
<protein>
    <recommendedName>
        <fullName evidence="4">AMP-dependent synthetase/ligase domain-containing protein</fullName>
    </recommendedName>
</protein>
<evidence type="ECO:0000256" key="1">
    <source>
        <dbReference type="ARBA" id="ARBA00022598"/>
    </source>
</evidence>
<dbReference type="STRING" id="1802229.A2401_03185"/>
<gene>
    <name evidence="5" type="ORF">A2401_03185</name>
</gene>
<dbReference type="InterPro" id="IPR000873">
    <property type="entry name" value="AMP-dep_synth/lig_dom"/>
</dbReference>
<dbReference type="Proteomes" id="UP000177751">
    <property type="component" value="Unassembled WGS sequence"/>
</dbReference>
<reference evidence="5 6" key="1">
    <citation type="journal article" date="2016" name="Nat. Commun.">
        <title>Thousands of microbial genomes shed light on interconnected biogeochemical processes in an aquifer system.</title>
        <authorList>
            <person name="Anantharaman K."/>
            <person name="Brown C.T."/>
            <person name="Hug L.A."/>
            <person name="Sharon I."/>
            <person name="Castelle C.J."/>
            <person name="Probst A.J."/>
            <person name="Thomas B.C."/>
            <person name="Singh A."/>
            <person name="Wilkins M.J."/>
            <person name="Karaoz U."/>
            <person name="Brodie E.L."/>
            <person name="Williams K.H."/>
            <person name="Hubbard S.S."/>
            <person name="Banfield J.F."/>
        </authorList>
    </citation>
    <scope>NUCLEOTIDE SEQUENCE [LARGE SCALE GENOMIC DNA]</scope>
</reference>
<evidence type="ECO:0000256" key="3">
    <source>
        <dbReference type="ARBA" id="ARBA00023098"/>
    </source>
</evidence>
<dbReference type="EMBL" id="MHPP01000002">
    <property type="protein sequence ID" value="OGZ85480.1"/>
    <property type="molecule type" value="Genomic_DNA"/>
</dbReference>
<dbReference type="CDD" id="cd05907">
    <property type="entry name" value="VL_LC_FACS_like"/>
    <property type="match status" value="1"/>
</dbReference>